<dbReference type="AlphaFoldDB" id="A0A158KI66"/>
<proteinExistence type="predicted"/>
<evidence type="ECO:0000313" key="1">
    <source>
        <dbReference type="EMBL" id="SAL80838.1"/>
    </source>
</evidence>
<dbReference type="Proteomes" id="UP000055019">
    <property type="component" value="Unassembled WGS sequence"/>
</dbReference>
<organism evidence="1 2">
    <name type="scientific">Caballeronia arvi</name>
    <dbReference type="NCBI Taxonomy" id="1777135"/>
    <lineage>
        <taxon>Bacteria</taxon>
        <taxon>Pseudomonadati</taxon>
        <taxon>Pseudomonadota</taxon>
        <taxon>Betaproteobacteria</taxon>
        <taxon>Burkholderiales</taxon>
        <taxon>Burkholderiaceae</taxon>
        <taxon>Caballeronia</taxon>
    </lineage>
</organism>
<keyword evidence="2" id="KW-1185">Reference proteome</keyword>
<protein>
    <submittedName>
        <fullName evidence="1">Uncharacterized protein</fullName>
    </submittedName>
</protein>
<sequence length="91" mass="10197">MKPPVELHRLISAALKNKELAAQLRSSPDEVYAAYRVPRCQQALLKGDLSEAMEQLGVHPNLRLKFLALRGLLQLKPASVAPFLDSLEERH</sequence>
<comment type="caution">
    <text evidence="1">The sequence shown here is derived from an EMBL/GenBank/DDBJ whole genome shotgun (WGS) entry which is preliminary data.</text>
</comment>
<dbReference type="RefSeq" id="WP_061150080.1">
    <property type="nucleotide sequence ID" value="NZ_FCOM02000035.1"/>
</dbReference>
<gene>
    <name evidence="1" type="ORF">AWB74_05800</name>
</gene>
<accession>A0A158KI66</accession>
<dbReference type="OrthoDB" id="8943250at2"/>
<name>A0A158KI66_9BURK</name>
<reference evidence="1" key="1">
    <citation type="submission" date="2016-01" db="EMBL/GenBank/DDBJ databases">
        <authorList>
            <person name="Peeters C."/>
        </authorList>
    </citation>
    <scope>NUCLEOTIDE SEQUENCE [LARGE SCALE GENOMIC DNA]</scope>
    <source>
        <strain evidence="1">LMG 29317</strain>
    </source>
</reference>
<dbReference type="EMBL" id="FCOM02000035">
    <property type="protein sequence ID" value="SAL80838.1"/>
    <property type="molecule type" value="Genomic_DNA"/>
</dbReference>
<evidence type="ECO:0000313" key="2">
    <source>
        <dbReference type="Proteomes" id="UP000055019"/>
    </source>
</evidence>